<comment type="caution">
    <text evidence="3">The sequence shown here is derived from an EMBL/GenBank/DDBJ whole genome shotgun (WGS) entry which is preliminary data.</text>
</comment>
<gene>
    <name evidence="3" type="ORF">FSARC_9587</name>
</gene>
<evidence type="ECO:0000313" key="3">
    <source>
        <dbReference type="EMBL" id="KAF4962327.1"/>
    </source>
</evidence>
<feature type="domain" description="PiggyBac transposable element-derived protein" evidence="2">
    <location>
        <begin position="56"/>
        <end position="331"/>
    </location>
</feature>
<dbReference type="OrthoDB" id="5096864at2759"/>
<dbReference type="Pfam" id="PF13843">
    <property type="entry name" value="DDE_Tnp_1_7"/>
    <property type="match status" value="1"/>
</dbReference>
<keyword evidence="4" id="KW-1185">Reference proteome</keyword>
<sequence length="472" mass="53393">MTSQSIPAQTQASYDFDDNSFRTQSQRAADDPTGVPVFPAEEAGHNFMPFNIEYRTNLAVDECMIPFTGRSKETTLVKKKPTPVGFKVWVIAQHGFFLRWLWHVKRSPYKAVIVKLPSLKPQGKKGKIKTEVTLSNTQSVVFHLCNMLPKVIYHVFTDNLFSSPNLFRALRKAGHGATGTARPNSGISEELKDAKGSDKAGKGTLKYNEVRVIPTKDGLVSQIGWKDNSYVIFISTVHTGADKECTPKKRKKPANTGSKAQSRQIQQLFGNAATKVISIPTVAASYNDEMNHVDRGDQLRSYTSYEHRFRRGPWQALLWSFLLNIALANSFILQLKTTSPNWKPYTTLKDWKKCIYNAIFIAYAQESRARKRNRSGKEEDIEDPETHQKHIQREINWVWRGIKSDCLACQGFRQGECRPSKVRKGSYLDEVSGNAGRTGHHGRGKQTEYGCQVCDVAICNDPSCWYFYHTPS</sequence>
<dbReference type="Proteomes" id="UP000622797">
    <property type="component" value="Unassembled WGS sequence"/>
</dbReference>
<accession>A0A8H4X553</accession>
<reference evidence="3" key="2">
    <citation type="submission" date="2020-05" db="EMBL/GenBank/DDBJ databases">
        <authorList>
            <person name="Kim H.-S."/>
            <person name="Proctor R.H."/>
            <person name="Brown D.W."/>
        </authorList>
    </citation>
    <scope>NUCLEOTIDE SEQUENCE</scope>
    <source>
        <strain evidence="3">NRRL 20472</strain>
    </source>
</reference>
<protein>
    <recommendedName>
        <fullName evidence="2">PiggyBac transposable element-derived protein domain-containing protein</fullName>
    </recommendedName>
</protein>
<feature type="region of interest" description="Disordered" evidence="1">
    <location>
        <begin position="176"/>
        <end position="200"/>
    </location>
</feature>
<evidence type="ECO:0000313" key="4">
    <source>
        <dbReference type="Proteomes" id="UP000622797"/>
    </source>
</evidence>
<dbReference type="PANTHER" id="PTHR46599">
    <property type="entry name" value="PIGGYBAC TRANSPOSABLE ELEMENT-DERIVED PROTEIN 4"/>
    <property type="match status" value="1"/>
</dbReference>
<dbReference type="InterPro" id="IPR029526">
    <property type="entry name" value="PGBD"/>
</dbReference>
<evidence type="ECO:0000256" key="1">
    <source>
        <dbReference type="SAM" id="MobiDB-lite"/>
    </source>
</evidence>
<dbReference type="PANTHER" id="PTHR46599:SF3">
    <property type="entry name" value="PIGGYBAC TRANSPOSABLE ELEMENT-DERIVED PROTEIN 4"/>
    <property type="match status" value="1"/>
</dbReference>
<dbReference type="EMBL" id="JABEXW010000550">
    <property type="protein sequence ID" value="KAF4962327.1"/>
    <property type="molecule type" value="Genomic_DNA"/>
</dbReference>
<dbReference type="AlphaFoldDB" id="A0A8H4X553"/>
<proteinExistence type="predicted"/>
<evidence type="ECO:0000259" key="2">
    <source>
        <dbReference type="Pfam" id="PF13843"/>
    </source>
</evidence>
<organism evidence="3 4">
    <name type="scientific">Fusarium sarcochroum</name>
    <dbReference type="NCBI Taxonomy" id="1208366"/>
    <lineage>
        <taxon>Eukaryota</taxon>
        <taxon>Fungi</taxon>
        <taxon>Dikarya</taxon>
        <taxon>Ascomycota</taxon>
        <taxon>Pezizomycotina</taxon>
        <taxon>Sordariomycetes</taxon>
        <taxon>Hypocreomycetidae</taxon>
        <taxon>Hypocreales</taxon>
        <taxon>Nectriaceae</taxon>
        <taxon>Fusarium</taxon>
        <taxon>Fusarium lateritium species complex</taxon>
    </lineage>
</organism>
<name>A0A8H4X553_9HYPO</name>
<feature type="compositionally biased region" description="Basic and acidic residues" evidence="1">
    <location>
        <begin position="189"/>
        <end position="200"/>
    </location>
</feature>
<reference evidence="3" key="1">
    <citation type="journal article" date="2020" name="BMC Genomics">
        <title>Correction to: Identification and distribution of gene clusters required for synthesis of sphingolipid metabolism inhibitors in diverse species of the filamentous fungus Fusarium.</title>
        <authorList>
            <person name="Kim H.S."/>
            <person name="Lohmar J.M."/>
            <person name="Busman M."/>
            <person name="Brown D.W."/>
            <person name="Naumann T.A."/>
            <person name="Divon H.H."/>
            <person name="Lysoe E."/>
            <person name="Uhlig S."/>
            <person name="Proctor R.H."/>
        </authorList>
    </citation>
    <scope>NUCLEOTIDE SEQUENCE</scope>
    <source>
        <strain evidence="3">NRRL 20472</strain>
    </source>
</reference>